<evidence type="ECO:0000256" key="2">
    <source>
        <dbReference type="SAM" id="Phobius"/>
    </source>
</evidence>
<dbReference type="Pfam" id="PF07332">
    <property type="entry name" value="Phage_holin_3_6"/>
    <property type="match status" value="1"/>
</dbReference>
<name>A0ABV6H466_9ACTN</name>
<evidence type="ECO:0000313" key="3">
    <source>
        <dbReference type="EMBL" id="MFC0313364.1"/>
    </source>
</evidence>
<dbReference type="InterPro" id="IPR009937">
    <property type="entry name" value="Phage_holin_3_6"/>
</dbReference>
<dbReference type="EMBL" id="JBHLWV010000002">
    <property type="protein sequence ID" value="MFC0313364.1"/>
    <property type="molecule type" value="Genomic_DNA"/>
</dbReference>
<feature type="transmembrane region" description="Helical" evidence="2">
    <location>
        <begin position="75"/>
        <end position="98"/>
    </location>
</feature>
<evidence type="ECO:0000256" key="1">
    <source>
        <dbReference type="SAM" id="MobiDB-lite"/>
    </source>
</evidence>
<keyword evidence="2" id="KW-0472">Membrane</keyword>
<proteinExistence type="predicted"/>
<keyword evidence="4" id="KW-1185">Reference proteome</keyword>
<feature type="region of interest" description="Disordered" evidence="1">
    <location>
        <begin position="153"/>
        <end position="178"/>
    </location>
</feature>
<sequence>MSGNQDTWPSEPKTAPQVPSIPMSDANLGADGQPTIGNLVKEATASASTLFRAEVALAKSELIGEAKKAGAGTGLLVGAAVLLLYASLFFFVFLGFLLDVWLPTWAAFLIVFAILMAVSIGAIAFGYILFRRLRKPEKTIESVKEVASVIPGRGAPVSPHGNAHAHPQIPAAHDPSRS</sequence>
<feature type="transmembrane region" description="Helical" evidence="2">
    <location>
        <begin position="104"/>
        <end position="130"/>
    </location>
</feature>
<protein>
    <submittedName>
        <fullName evidence="3">Phage holin family protein</fullName>
    </submittedName>
</protein>
<keyword evidence="2" id="KW-0812">Transmembrane</keyword>
<reference evidence="3 4" key="1">
    <citation type="submission" date="2024-09" db="EMBL/GenBank/DDBJ databases">
        <authorList>
            <person name="Sun Q."/>
            <person name="Mori K."/>
        </authorList>
    </citation>
    <scope>NUCLEOTIDE SEQUENCE [LARGE SCALE GENOMIC DNA]</scope>
    <source>
        <strain evidence="3 4">CCM 7957</strain>
    </source>
</reference>
<dbReference type="RefSeq" id="WP_382359372.1">
    <property type="nucleotide sequence ID" value="NZ_JBHLWV010000002.1"/>
</dbReference>
<keyword evidence="2" id="KW-1133">Transmembrane helix</keyword>
<dbReference type="Proteomes" id="UP001589783">
    <property type="component" value="Unassembled WGS sequence"/>
</dbReference>
<accession>A0ABV6H466</accession>
<gene>
    <name evidence="3" type="ORF">ACFFJD_00630</name>
</gene>
<comment type="caution">
    <text evidence="3">The sequence shown here is derived from an EMBL/GenBank/DDBJ whole genome shotgun (WGS) entry which is preliminary data.</text>
</comment>
<evidence type="ECO:0000313" key="4">
    <source>
        <dbReference type="Proteomes" id="UP001589783"/>
    </source>
</evidence>
<organism evidence="3 4">
    <name type="scientific">Gordonia phosphorivorans</name>
    <dbReference type="NCBI Taxonomy" id="1056982"/>
    <lineage>
        <taxon>Bacteria</taxon>
        <taxon>Bacillati</taxon>
        <taxon>Actinomycetota</taxon>
        <taxon>Actinomycetes</taxon>
        <taxon>Mycobacteriales</taxon>
        <taxon>Gordoniaceae</taxon>
        <taxon>Gordonia</taxon>
    </lineage>
</organism>